<dbReference type="PROSITE" id="PS00018">
    <property type="entry name" value="EF_HAND_1"/>
    <property type="match status" value="2"/>
</dbReference>
<feature type="region of interest" description="Disordered" evidence="2">
    <location>
        <begin position="52"/>
        <end position="94"/>
    </location>
</feature>
<dbReference type="SMART" id="SM00054">
    <property type="entry name" value="EFh"/>
    <property type="match status" value="2"/>
</dbReference>
<protein>
    <recommendedName>
        <fullName evidence="3">EF-hand domain-containing protein</fullName>
    </recommendedName>
</protein>
<feature type="domain" description="EF-hand" evidence="3">
    <location>
        <begin position="488"/>
        <end position="523"/>
    </location>
</feature>
<dbReference type="Gene3D" id="3.80.10.10">
    <property type="entry name" value="Ribonuclease Inhibitor"/>
    <property type="match status" value="3"/>
</dbReference>
<evidence type="ECO:0000256" key="2">
    <source>
        <dbReference type="SAM" id="MobiDB-lite"/>
    </source>
</evidence>
<dbReference type="PANTHER" id="PTHR24114">
    <property type="entry name" value="LEUCINE RICH REPEAT FAMILY PROTEIN"/>
    <property type="match status" value="1"/>
</dbReference>
<evidence type="ECO:0000313" key="5">
    <source>
        <dbReference type="Proteomes" id="UP001519460"/>
    </source>
</evidence>
<dbReference type="InterPro" id="IPR002048">
    <property type="entry name" value="EF_hand_dom"/>
</dbReference>
<evidence type="ECO:0000313" key="4">
    <source>
        <dbReference type="EMBL" id="KAK7496375.1"/>
    </source>
</evidence>
<dbReference type="SUPFAM" id="SSF47473">
    <property type="entry name" value="EF-hand"/>
    <property type="match status" value="1"/>
</dbReference>
<evidence type="ECO:0000256" key="1">
    <source>
        <dbReference type="ARBA" id="ARBA00022837"/>
    </source>
</evidence>
<dbReference type="CDD" id="cd00051">
    <property type="entry name" value="EFh"/>
    <property type="match status" value="1"/>
</dbReference>
<dbReference type="Gene3D" id="1.10.238.10">
    <property type="entry name" value="EF-hand"/>
    <property type="match status" value="1"/>
</dbReference>
<keyword evidence="5" id="KW-1185">Reference proteome</keyword>
<dbReference type="SUPFAM" id="SSF52047">
    <property type="entry name" value="RNI-like"/>
    <property type="match status" value="1"/>
</dbReference>
<dbReference type="Pfam" id="PF13516">
    <property type="entry name" value="LRR_6"/>
    <property type="match status" value="6"/>
</dbReference>
<organism evidence="4 5">
    <name type="scientific">Batillaria attramentaria</name>
    <dbReference type="NCBI Taxonomy" id="370345"/>
    <lineage>
        <taxon>Eukaryota</taxon>
        <taxon>Metazoa</taxon>
        <taxon>Spiralia</taxon>
        <taxon>Lophotrochozoa</taxon>
        <taxon>Mollusca</taxon>
        <taxon>Gastropoda</taxon>
        <taxon>Caenogastropoda</taxon>
        <taxon>Sorbeoconcha</taxon>
        <taxon>Cerithioidea</taxon>
        <taxon>Batillariidae</taxon>
        <taxon>Batillaria</taxon>
    </lineage>
</organism>
<accession>A0ABD0LAX3</accession>
<dbReference type="InterPro" id="IPR018247">
    <property type="entry name" value="EF_Hand_1_Ca_BS"/>
</dbReference>
<reference evidence="4 5" key="1">
    <citation type="journal article" date="2023" name="Sci. Data">
        <title>Genome assembly of the Korean intertidal mud-creeper Batillaria attramentaria.</title>
        <authorList>
            <person name="Patra A.K."/>
            <person name="Ho P.T."/>
            <person name="Jun S."/>
            <person name="Lee S.J."/>
            <person name="Kim Y."/>
            <person name="Won Y.J."/>
        </authorList>
    </citation>
    <scope>NUCLEOTIDE SEQUENCE [LARGE SCALE GENOMIC DNA]</scope>
    <source>
        <strain evidence="4">Wonlab-2016</strain>
    </source>
</reference>
<dbReference type="AlphaFoldDB" id="A0ABD0LAX3"/>
<feature type="compositionally biased region" description="Acidic residues" evidence="2">
    <location>
        <begin position="69"/>
        <end position="80"/>
    </location>
</feature>
<evidence type="ECO:0000259" key="3">
    <source>
        <dbReference type="PROSITE" id="PS50222"/>
    </source>
</evidence>
<dbReference type="PROSITE" id="PS50222">
    <property type="entry name" value="EF_HAND_2"/>
    <property type="match status" value="2"/>
</dbReference>
<dbReference type="InterPro" id="IPR052394">
    <property type="entry name" value="LRR-containing"/>
</dbReference>
<keyword evidence="1" id="KW-0106">Calcium</keyword>
<dbReference type="Pfam" id="PF13499">
    <property type="entry name" value="EF-hand_7"/>
    <property type="match status" value="1"/>
</dbReference>
<gene>
    <name evidence="4" type="ORF">BaRGS_00012297</name>
</gene>
<dbReference type="EMBL" id="JACVVK020000067">
    <property type="protein sequence ID" value="KAK7496375.1"/>
    <property type="molecule type" value="Genomic_DNA"/>
</dbReference>
<comment type="caution">
    <text evidence="4">The sequence shown here is derived from an EMBL/GenBank/DDBJ whole genome shotgun (WGS) entry which is preliminary data.</text>
</comment>
<dbReference type="InterPro" id="IPR011992">
    <property type="entry name" value="EF-hand-dom_pair"/>
</dbReference>
<proteinExistence type="predicted"/>
<sequence length="561" mass="62639">MEAIALLPEKIRQRRRIRQRVLDPDSPRVAFANPKYGSTSRNFIFRVMASRKVSPAPVPSTPSSTYQQDTEEEPPEEETEPPERETEPPSQTTDIQLDVFRSNSKPETPCQKVYQRACAKLQVLPSMNVYEHLPCSQMVLPHCGVGQDEVKAIAIALVHNNSIHTLNIADNRLGSTGTAFITEALRENRSLADLNLSHNALGTEGVRLVAAALLTNTSIMRVNLAGNNIEDKDAVHISDMLKKNKTLRELNLSHNRLWHDGGILLGHALSVNSTLRTLDVSWNHLRLQGALSFCQGVAVNHGLTRLHVAWNGLAMEGCSELGKALTTNTCLVELDVSANRVNGAACRRLLAGLKTNTSLRCLRIGTNPITTEGALSIILMLADDVTGLTELDLTDVSVDNNFLEVVQEVQNKRPLTVTHGVPLRHDDVRRGARPFVLDTDDPMTILFEFMRQKNLRLIDLLHSLDKDNSDTLTREELRNGLLHIDIPLSTRSMDILMNKLDLNGDGQIDYEELAVGLKEYLRKTAKWKRRGQNSEPVFSRLQQLREAIRMRIEASQRRGSS</sequence>
<dbReference type="PANTHER" id="PTHR24114:SF50">
    <property type="entry name" value="RNI-LIKE PROTEIN"/>
    <property type="match status" value="1"/>
</dbReference>
<name>A0ABD0LAX3_9CAEN</name>
<dbReference type="SMART" id="SM00368">
    <property type="entry name" value="LRR_RI"/>
    <property type="match status" value="8"/>
</dbReference>
<dbReference type="Proteomes" id="UP001519460">
    <property type="component" value="Unassembled WGS sequence"/>
</dbReference>
<feature type="domain" description="EF-hand" evidence="3">
    <location>
        <begin position="452"/>
        <end position="487"/>
    </location>
</feature>
<dbReference type="InterPro" id="IPR032675">
    <property type="entry name" value="LRR_dom_sf"/>
</dbReference>
<dbReference type="InterPro" id="IPR001611">
    <property type="entry name" value="Leu-rich_rpt"/>
</dbReference>